<gene>
    <name evidence="14" type="ORF">V6N11_073697</name>
</gene>
<keyword evidence="8" id="KW-0915">Sodium</keyword>
<keyword evidence="5 12" id="KW-0812">Transmembrane</keyword>
<evidence type="ECO:0000256" key="4">
    <source>
        <dbReference type="ARBA" id="ARBA00022538"/>
    </source>
</evidence>
<dbReference type="Gene3D" id="1.20.1420.30">
    <property type="entry name" value="NCX, central ion-binding region"/>
    <property type="match status" value="2"/>
</dbReference>
<evidence type="ECO:0000259" key="13">
    <source>
        <dbReference type="Pfam" id="PF01699"/>
    </source>
</evidence>
<evidence type="ECO:0000313" key="15">
    <source>
        <dbReference type="Proteomes" id="UP001396334"/>
    </source>
</evidence>
<evidence type="ECO:0000256" key="6">
    <source>
        <dbReference type="ARBA" id="ARBA00022958"/>
    </source>
</evidence>
<evidence type="ECO:0000256" key="12">
    <source>
        <dbReference type="SAM" id="Phobius"/>
    </source>
</evidence>
<dbReference type="EMBL" id="JBBPBN010001335">
    <property type="protein sequence ID" value="KAK8478600.1"/>
    <property type="molecule type" value="Genomic_DNA"/>
</dbReference>
<evidence type="ECO:0000256" key="11">
    <source>
        <dbReference type="ARBA" id="ARBA00038187"/>
    </source>
</evidence>
<comment type="similarity">
    <text evidence="11">Belongs to the Ca(2+):cation antiporter (CaCA) (TC 2.A.19) family. Cation/calcium exchanger (CCX) subfamily.</text>
</comment>
<feature type="transmembrane region" description="Helical" evidence="12">
    <location>
        <begin position="234"/>
        <end position="255"/>
    </location>
</feature>
<dbReference type="PANTHER" id="PTHR12266">
    <property type="entry name" value="NA+/CA2+ K+ INDEPENDENT EXCHANGER"/>
    <property type="match status" value="1"/>
</dbReference>
<keyword evidence="4" id="KW-0633">Potassium transport</keyword>
<organism evidence="14 15">
    <name type="scientific">Hibiscus sabdariffa</name>
    <name type="common">roselle</name>
    <dbReference type="NCBI Taxonomy" id="183260"/>
    <lineage>
        <taxon>Eukaryota</taxon>
        <taxon>Viridiplantae</taxon>
        <taxon>Streptophyta</taxon>
        <taxon>Embryophyta</taxon>
        <taxon>Tracheophyta</taxon>
        <taxon>Spermatophyta</taxon>
        <taxon>Magnoliopsida</taxon>
        <taxon>eudicotyledons</taxon>
        <taxon>Gunneridae</taxon>
        <taxon>Pentapetalae</taxon>
        <taxon>rosids</taxon>
        <taxon>malvids</taxon>
        <taxon>Malvales</taxon>
        <taxon>Malvaceae</taxon>
        <taxon>Malvoideae</taxon>
        <taxon>Hibiscus</taxon>
    </lineage>
</organism>
<keyword evidence="6" id="KW-0630">Potassium</keyword>
<feature type="domain" description="Sodium/calcium exchanger membrane region" evidence="13">
    <location>
        <begin position="133"/>
        <end position="277"/>
    </location>
</feature>
<evidence type="ECO:0000256" key="3">
    <source>
        <dbReference type="ARBA" id="ARBA00022449"/>
    </source>
</evidence>
<evidence type="ECO:0000256" key="1">
    <source>
        <dbReference type="ARBA" id="ARBA00004141"/>
    </source>
</evidence>
<feature type="transmembrane region" description="Helical" evidence="12">
    <location>
        <begin position="571"/>
        <end position="592"/>
    </location>
</feature>
<feature type="transmembrane region" description="Helical" evidence="12">
    <location>
        <begin position="404"/>
        <end position="422"/>
    </location>
</feature>
<dbReference type="Proteomes" id="UP001396334">
    <property type="component" value="Unassembled WGS sequence"/>
</dbReference>
<feature type="transmembrane region" description="Helical" evidence="12">
    <location>
        <begin position="434"/>
        <end position="453"/>
    </location>
</feature>
<evidence type="ECO:0000256" key="9">
    <source>
        <dbReference type="ARBA" id="ARBA00023136"/>
    </source>
</evidence>
<dbReference type="PANTHER" id="PTHR12266:SF18">
    <property type="entry name" value="CATION_CALCIUM EXCHANGER 2"/>
    <property type="match status" value="1"/>
</dbReference>
<evidence type="ECO:0000256" key="7">
    <source>
        <dbReference type="ARBA" id="ARBA00022989"/>
    </source>
</evidence>
<keyword evidence="10" id="KW-0406">Ion transport</keyword>
<evidence type="ECO:0000256" key="5">
    <source>
        <dbReference type="ARBA" id="ARBA00022692"/>
    </source>
</evidence>
<evidence type="ECO:0000313" key="14">
    <source>
        <dbReference type="EMBL" id="KAK8478600.1"/>
    </source>
</evidence>
<proteinExistence type="inferred from homology"/>
<evidence type="ECO:0000256" key="8">
    <source>
        <dbReference type="ARBA" id="ARBA00023053"/>
    </source>
</evidence>
<feature type="transmembrane region" description="Helical" evidence="12">
    <location>
        <begin position="459"/>
        <end position="482"/>
    </location>
</feature>
<protein>
    <recommendedName>
        <fullName evidence="13">Sodium/calcium exchanger membrane region domain-containing protein</fullName>
    </recommendedName>
</protein>
<feature type="transmembrane region" description="Helical" evidence="12">
    <location>
        <begin position="198"/>
        <end position="222"/>
    </location>
</feature>
<reference evidence="14 15" key="1">
    <citation type="journal article" date="2024" name="G3 (Bethesda)">
        <title>Genome assembly of Hibiscus sabdariffa L. provides insights into metabolisms of medicinal natural products.</title>
        <authorList>
            <person name="Kim T."/>
        </authorList>
    </citation>
    <scope>NUCLEOTIDE SEQUENCE [LARGE SCALE GENOMIC DNA]</scope>
    <source>
        <strain evidence="14">TK-2024</strain>
        <tissue evidence="14">Old leaves</tissue>
    </source>
</reference>
<evidence type="ECO:0000256" key="2">
    <source>
        <dbReference type="ARBA" id="ARBA00022448"/>
    </source>
</evidence>
<keyword evidence="2" id="KW-0813">Transport</keyword>
<dbReference type="Pfam" id="PF01699">
    <property type="entry name" value="Na_Ca_ex"/>
    <property type="match status" value="2"/>
</dbReference>
<accession>A0ABR1ZEA5</accession>
<dbReference type="InterPro" id="IPR051359">
    <property type="entry name" value="CaCA_antiporter"/>
</dbReference>
<keyword evidence="15" id="KW-1185">Reference proteome</keyword>
<feature type="transmembrane region" description="Helical" evidence="12">
    <location>
        <begin position="503"/>
        <end position="525"/>
    </location>
</feature>
<feature type="transmembrane region" description="Helical" evidence="12">
    <location>
        <begin position="374"/>
        <end position="392"/>
    </location>
</feature>
<dbReference type="InterPro" id="IPR004837">
    <property type="entry name" value="NaCa_Exmemb"/>
</dbReference>
<name>A0ABR1ZEA5_9ROSI</name>
<evidence type="ECO:0000256" key="10">
    <source>
        <dbReference type="ARBA" id="ARBA00023201"/>
    </source>
</evidence>
<keyword evidence="9 12" id="KW-0472">Membrane</keyword>
<keyword evidence="10" id="KW-0739">Sodium transport</keyword>
<feature type="transmembrane region" description="Helical" evidence="12">
    <location>
        <begin position="261"/>
        <end position="283"/>
    </location>
</feature>
<comment type="subcellular location">
    <subcellularLocation>
        <location evidence="1">Membrane</location>
        <topology evidence="1">Multi-pass membrane protein</topology>
    </subcellularLocation>
</comment>
<dbReference type="InterPro" id="IPR044880">
    <property type="entry name" value="NCX_ion-bd_dom_sf"/>
</dbReference>
<feature type="transmembrane region" description="Helical" evidence="12">
    <location>
        <begin position="124"/>
        <end position="143"/>
    </location>
</feature>
<feature type="domain" description="Sodium/calcium exchanger membrane region" evidence="13">
    <location>
        <begin position="438"/>
        <end position="587"/>
    </location>
</feature>
<comment type="caution">
    <text evidence="14">The sequence shown here is derived from an EMBL/GenBank/DDBJ whole genome shotgun (WGS) entry which is preliminary data.</text>
</comment>
<keyword evidence="7 12" id="KW-1133">Transmembrane helix</keyword>
<feature type="transmembrane region" description="Helical" evidence="12">
    <location>
        <begin position="545"/>
        <end position="564"/>
    </location>
</feature>
<keyword evidence="3" id="KW-0050">Antiport</keyword>
<sequence length="595" mass="65035">MESFPLISLIQSPSKSSIDKQQFYFLFNSPNYCSSSAEAGNPEIISCKVVLVACVFMVTCFSSSKVVVLTSYGSEFGNSLQDCKGLENLDDYKAKCSYLKSSNPCVYQGYIDYLHLFYCNFGRFPLFGHVLLIVWLVVLFYLLGNTASEYFCYSLESLSSLLKLSPTLAGVTLLSLGNGAPDVFSSIVSFMDSGTQDIGLNTVLGGVFFVTCVVVGTIGTFVHRKRVPVNKPAFVRDVCYLLLVLASLVLILNIGEIGLRGAMAFSSMYIIYVILVYIVYTVWNSGGMDKMDSGSSYGSDLNIPILNKIDKVEIDRLEEGDLEDEKGVWFKKCCLCLRISDTCSMLLWILEMPLYLPRRLTIPTACQERWSKPVAVVSVTLAPVLLSVLWDLQDDNLTFKTGLVVYGIGVLVGTSFGVLAYLKTEKSSPPKTCLFPWLAGGFMMSVVWSYIIAQELVALLISLGYILGISQSILGFTVLAWGNSLGDLVTNLSMALNGGPEGAQVAISGCYAGPIFNTVFGLGMSLIGSAWHGYPSPVQIPKDPYLLQTLGFLVAALLWALLVLPMREMKLDGVLGGGLFLIYFTSMSLRLIQAL</sequence>